<reference evidence="1" key="1">
    <citation type="journal article" date="2014" name="Front. Microbiol.">
        <title>High frequency of phylogenetically diverse reductive dehalogenase-homologous genes in deep subseafloor sedimentary metagenomes.</title>
        <authorList>
            <person name="Kawai M."/>
            <person name="Futagami T."/>
            <person name="Toyoda A."/>
            <person name="Takaki Y."/>
            <person name="Nishi S."/>
            <person name="Hori S."/>
            <person name="Arai W."/>
            <person name="Tsubouchi T."/>
            <person name="Morono Y."/>
            <person name="Uchiyama I."/>
            <person name="Ito T."/>
            <person name="Fujiyama A."/>
            <person name="Inagaki F."/>
            <person name="Takami H."/>
        </authorList>
    </citation>
    <scope>NUCLEOTIDE SEQUENCE</scope>
    <source>
        <strain evidence="1">Expedition CK06-06</strain>
    </source>
</reference>
<feature type="non-terminal residue" evidence="1">
    <location>
        <position position="1"/>
    </location>
</feature>
<comment type="caution">
    <text evidence="1">The sequence shown here is derived from an EMBL/GenBank/DDBJ whole genome shotgun (WGS) entry which is preliminary data.</text>
</comment>
<evidence type="ECO:0008006" key="2">
    <source>
        <dbReference type="Google" id="ProtNLM"/>
    </source>
</evidence>
<sequence length="66" mass="7815">FWAIEVKNTKNIRRNELRSLKTFYHDYPECNPIFVYRGNEKLLIDNILCIPCGTFLKSIKPDKPLS</sequence>
<proteinExistence type="predicted"/>
<evidence type="ECO:0000313" key="1">
    <source>
        <dbReference type="EMBL" id="GAH55003.1"/>
    </source>
</evidence>
<gene>
    <name evidence="1" type="ORF">S03H2_34346</name>
</gene>
<dbReference type="EMBL" id="BARU01020953">
    <property type="protein sequence ID" value="GAH55003.1"/>
    <property type="molecule type" value="Genomic_DNA"/>
</dbReference>
<organism evidence="1">
    <name type="scientific">marine sediment metagenome</name>
    <dbReference type="NCBI Taxonomy" id="412755"/>
    <lineage>
        <taxon>unclassified sequences</taxon>
        <taxon>metagenomes</taxon>
        <taxon>ecological metagenomes</taxon>
    </lineage>
</organism>
<accession>X1IBS1</accession>
<dbReference type="AlphaFoldDB" id="X1IBS1"/>
<protein>
    <recommendedName>
        <fullName evidence="2">DUF4143 domain-containing protein</fullName>
    </recommendedName>
</protein>
<name>X1IBS1_9ZZZZ</name>